<keyword evidence="2" id="KW-0614">Plasmid</keyword>
<accession>A5CLT2</accession>
<dbReference type="EMBL" id="AM711866">
    <property type="protein sequence ID" value="CAM98553.1"/>
    <property type="molecule type" value="Genomic_DNA"/>
</dbReference>
<dbReference type="HOGENOM" id="CLU_2231821_0_0_11"/>
<protein>
    <submittedName>
        <fullName evidence="2">Uncharacterized protein</fullName>
    </submittedName>
</protein>
<sequence length="105" mass="11311">MGERISGRNKGACDRVPKISEEPAAQPLALRPQVATRERSDRAAEGFTAKNGPAGPREGCRAAAQIRQAAPRSGTDQANSAASRLRSSITYACWTRSTRWRASPM</sequence>
<proteinExistence type="predicted"/>
<evidence type="ECO:0000313" key="2">
    <source>
        <dbReference type="EMBL" id="CAM98553.1"/>
    </source>
</evidence>
<dbReference type="KEGG" id="cmi:pCM2_0069"/>
<dbReference type="AlphaFoldDB" id="A5CLT2"/>
<gene>
    <name evidence="2" type="ordered locus">pCM2_0069</name>
</gene>
<feature type="region of interest" description="Disordered" evidence="1">
    <location>
        <begin position="1"/>
        <end position="83"/>
    </location>
</feature>
<dbReference type="Proteomes" id="UP000001564">
    <property type="component" value="Plasmid pCM2"/>
</dbReference>
<organism evidence="2 3">
    <name type="scientific">Clavibacter michiganensis subsp. michiganensis (strain NCPPB 382)</name>
    <dbReference type="NCBI Taxonomy" id="443906"/>
    <lineage>
        <taxon>Bacteria</taxon>
        <taxon>Bacillati</taxon>
        <taxon>Actinomycetota</taxon>
        <taxon>Actinomycetes</taxon>
        <taxon>Micrococcales</taxon>
        <taxon>Microbacteriaceae</taxon>
        <taxon>Clavibacter</taxon>
    </lineage>
</organism>
<feature type="compositionally biased region" description="Low complexity" evidence="1">
    <location>
        <begin position="61"/>
        <end position="70"/>
    </location>
</feature>
<keyword evidence="3" id="KW-1185">Reference proteome</keyword>
<reference evidence="2 3" key="1">
    <citation type="journal article" date="2008" name="J. Bacteriol.">
        <title>The genome sequence of the tomato-pathogenic actinomycete Clavibacter michiganensis subsp. michiganensis NCPPB382 reveals a large island involved in pathogenicity.</title>
        <authorList>
            <person name="Gartemann K.H."/>
            <person name="Abt B."/>
            <person name="Bekel T."/>
            <person name="Burger A."/>
            <person name="Engemann J."/>
            <person name="Flugel M."/>
            <person name="Gaigalat L."/>
            <person name="Goesmann A."/>
            <person name="Grafen I."/>
            <person name="Kalinowski J."/>
            <person name="Kaup O."/>
            <person name="Kirchner O."/>
            <person name="Krause L."/>
            <person name="Linke B."/>
            <person name="McHardy A."/>
            <person name="Meyer F."/>
            <person name="Pohle S."/>
            <person name="Ruckert C."/>
            <person name="Schneiker S."/>
            <person name="Zellermann E.M."/>
            <person name="Puhler A."/>
            <person name="Eichenlaub R."/>
            <person name="Kaiser O."/>
            <person name="Bartels D."/>
        </authorList>
    </citation>
    <scope>NUCLEOTIDE SEQUENCE [LARGE SCALE GENOMIC DNA]</scope>
    <source>
        <strain evidence="2 3">NCPPB 382</strain>
        <plasmid evidence="2">pCM2</plasmid>
    </source>
</reference>
<geneLocation type="plasmid" evidence="2 3">
    <name>pCM2</name>
</geneLocation>
<evidence type="ECO:0000256" key="1">
    <source>
        <dbReference type="SAM" id="MobiDB-lite"/>
    </source>
</evidence>
<name>A5CLT2_CLAM3</name>
<feature type="compositionally biased region" description="Polar residues" evidence="1">
    <location>
        <begin position="74"/>
        <end position="83"/>
    </location>
</feature>
<evidence type="ECO:0000313" key="3">
    <source>
        <dbReference type="Proteomes" id="UP000001564"/>
    </source>
</evidence>
<feature type="compositionally biased region" description="Basic and acidic residues" evidence="1">
    <location>
        <begin position="1"/>
        <end position="21"/>
    </location>
</feature>